<comment type="caution">
    <text evidence="2">The sequence shown here is derived from an EMBL/GenBank/DDBJ whole genome shotgun (WGS) entry which is preliminary data.</text>
</comment>
<dbReference type="PANTHER" id="PTHR33099">
    <property type="entry name" value="FE2OG DIOXYGENASE DOMAIN-CONTAINING PROTEIN"/>
    <property type="match status" value="1"/>
</dbReference>
<accession>A0AAW0AEA2</accession>
<name>A0AAW0AEA2_9AGAR</name>
<evidence type="ECO:0000313" key="2">
    <source>
        <dbReference type="EMBL" id="KAK7007678.1"/>
    </source>
</evidence>
<dbReference type="EMBL" id="JAWWNJ010000070">
    <property type="protein sequence ID" value="KAK7007678.1"/>
    <property type="molecule type" value="Genomic_DNA"/>
</dbReference>
<proteinExistence type="predicted"/>
<dbReference type="AlphaFoldDB" id="A0AAW0AEA2"/>
<feature type="region of interest" description="Disordered" evidence="1">
    <location>
        <begin position="1099"/>
        <end position="1129"/>
    </location>
</feature>
<organism evidence="2 3">
    <name type="scientific">Favolaschia claudopus</name>
    <dbReference type="NCBI Taxonomy" id="2862362"/>
    <lineage>
        <taxon>Eukaryota</taxon>
        <taxon>Fungi</taxon>
        <taxon>Dikarya</taxon>
        <taxon>Basidiomycota</taxon>
        <taxon>Agaricomycotina</taxon>
        <taxon>Agaricomycetes</taxon>
        <taxon>Agaricomycetidae</taxon>
        <taxon>Agaricales</taxon>
        <taxon>Marasmiineae</taxon>
        <taxon>Mycenaceae</taxon>
        <taxon>Favolaschia</taxon>
    </lineage>
</organism>
<evidence type="ECO:0000313" key="3">
    <source>
        <dbReference type="Proteomes" id="UP001362999"/>
    </source>
</evidence>
<protein>
    <submittedName>
        <fullName evidence="2">2og-fe oxygenase</fullName>
    </submittedName>
</protein>
<dbReference type="Proteomes" id="UP001362999">
    <property type="component" value="Unassembled WGS sequence"/>
</dbReference>
<gene>
    <name evidence="2" type="ORF">R3P38DRAFT_3028776</name>
</gene>
<reference evidence="2 3" key="1">
    <citation type="journal article" date="2024" name="J Genomics">
        <title>Draft genome sequencing and assembly of Favolaschia claudopus CIRM-BRFM 2984 isolated from oak limbs.</title>
        <authorList>
            <person name="Navarro D."/>
            <person name="Drula E."/>
            <person name="Chaduli D."/>
            <person name="Cazenave R."/>
            <person name="Ahrendt S."/>
            <person name="Wang J."/>
            <person name="Lipzen A."/>
            <person name="Daum C."/>
            <person name="Barry K."/>
            <person name="Grigoriev I.V."/>
            <person name="Favel A."/>
            <person name="Rosso M.N."/>
            <person name="Martin F."/>
        </authorList>
    </citation>
    <scope>NUCLEOTIDE SEQUENCE [LARGE SCALE GENOMIC DNA]</scope>
    <source>
        <strain evidence="2 3">CIRM-BRFM 2984</strain>
    </source>
</reference>
<keyword evidence="3" id="KW-1185">Reference proteome</keyword>
<dbReference type="PANTHER" id="PTHR33099:SF7">
    <property type="entry name" value="MYND-TYPE DOMAIN-CONTAINING PROTEIN"/>
    <property type="match status" value="1"/>
</dbReference>
<sequence>MTGKQWEINNAFPLAPPKETSEQDGFESDSSGSEPEDSLDEQNSLNQDGSENESDDEQKTRMVKDYADMSALAKALELFNFKGLFMQTERYTISGAANPCLEIEGIGSIGLPLSSGVAASFLAKSGGAALEVHSDKIRFQNSDWDAWLDKEGGRICSELAGRAVKPIYRLRSLVLESPGSEHVFPDIAPDCAARLIVYLPSSFTGGDLRCHHGVQSKAIDFSSESQFQTSMLAAYPAVHLVQDPITSGYRLSLLYDIVDTTQSIPPFPDMPHAASVLEEAVGEWIDDGDEEKDFTAYFLQRSYAMKKITTQSLSGSDALLVAHLKSLTEELDFRLYIVQVGFYQSVYGEYDGYSGEPWDEVDPQRIKNLEEEADPELRHTVVYAIDTESVPVDIFGVDFGNRDESDELYLNGQLTDIKPDSEYDLFDTERIRVDESYERTAILLVRNKTDDDMVWYPLQYAVSALQGSVSANPSVRENLLLRTLREERPKKDWAGYYQSNRAKFQKKDLEDVPRVLCKCACQWSDLDLLLTTLETYEIASNLALMGVDRCIVALRTFGWESLKDFFEKVVHKDESNIRRQELALQLGEVAKQTNETDFVAWTEAQPEVILKTLNRCCFAEIDWLLGLGTSHGAAFLRDTVYPQLQGQNLESDFWVHFMRKFKKHPISELLPSEFVDGCVSQAVNNLPAFPENITGSNLPPQRQLREPNPRSIVDVLKLCAETENLEFCLRILNKMKLAAKRAQFSVERPPWKYYLELTSLLNAALDSEETSNSEVYYDYRPFFEETIPHILLGRTYAAPCPFSTENLATLVIAIKRGGGFAAFEESKPRAMLSGRDSQSVQKLTRYLVGSWHSQSEYRTELVKMLVRQAIDVFDMDALHQPASKDKPSVTIDDMISLLRFCFEVDARSELQHLLLHFVAPPTGISISQHISQVLEPLMSPLHAYIAIHGLTLETPPFSKYSANIVKAYAATVMSQTPADIIGDANIGCEQPKCDECRILRGFFSDDDEQTITLARAAKLREHIEKQLALLPKTMGVTYKLIKSDHGAHKLEIVKAENLTASGLWAQNSKRGKDLLALLGDEAMQRRIMGSNYETVVAQISERRTSSAKRSQGDEEDEDESLPSAKKART</sequence>
<feature type="region of interest" description="Disordered" evidence="1">
    <location>
        <begin position="1"/>
        <end position="59"/>
    </location>
</feature>
<evidence type="ECO:0000256" key="1">
    <source>
        <dbReference type="SAM" id="MobiDB-lite"/>
    </source>
</evidence>